<keyword evidence="3" id="KW-1185">Reference proteome</keyword>
<dbReference type="AlphaFoldDB" id="A0A0M9AJA6"/>
<evidence type="ECO:0000313" key="3">
    <source>
        <dbReference type="Proteomes" id="UP000037729"/>
    </source>
</evidence>
<dbReference type="RefSeq" id="WP_053969017.1">
    <property type="nucleotide sequence ID" value="NZ_LIUF01000005.1"/>
</dbReference>
<keyword evidence="1" id="KW-1133">Transmembrane helix</keyword>
<protein>
    <submittedName>
        <fullName evidence="2">Uncharacterized protein</fullName>
    </submittedName>
</protein>
<evidence type="ECO:0000313" key="2">
    <source>
        <dbReference type="EMBL" id="KOX91995.1"/>
    </source>
</evidence>
<gene>
    <name evidence="2" type="ORF">AMS69_15730</name>
</gene>
<dbReference type="OrthoDB" id="387019at2157"/>
<comment type="caution">
    <text evidence="2">The sequence shown here is derived from an EMBL/GenBank/DDBJ whole genome shotgun (WGS) entry which is preliminary data.</text>
</comment>
<reference evidence="2 3" key="1">
    <citation type="submission" date="2015-08" db="EMBL/GenBank/DDBJ databases">
        <title>Genomes of Isolates from Cabo Rojo, PR.</title>
        <authorList>
            <person name="Sanchez-Nieves R.L."/>
            <person name="Montalvo-Rodriguez R."/>
        </authorList>
    </citation>
    <scope>NUCLEOTIDE SEQUENCE [LARGE SCALE GENOMIC DNA]</scope>
    <source>
        <strain evidence="2 3">SL3</strain>
    </source>
</reference>
<dbReference type="EMBL" id="LIUF01000005">
    <property type="protein sequence ID" value="KOX91995.1"/>
    <property type="molecule type" value="Genomic_DNA"/>
</dbReference>
<organism evidence="2 3">
    <name type="scientific">Haloarcula rubripromontorii</name>
    <dbReference type="NCBI Taxonomy" id="1705562"/>
    <lineage>
        <taxon>Archaea</taxon>
        <taxon>Methanobacteriati</taxon>
        <taxon>Methanobacteriota</taxon>
        <taxon>Stenosarchaea group</taxon>
        <taxon>Halobacteria</taxon>
        <taxon>Halobacteriales</taxon>
        <taxon>Haloarculaceae</taxon>
        <taxon>Haloarcula</taxon>
    </lineage>
</organism>
<keyword evidence="1" id="KW-0472">Membrane</keyword>
<sequence length="224" mass="25912">MVDITALWNDIAVEILISAFIGLLTWIYRKNISSWVKKASYYLTNEEVQLEVKRVDKYKKKPVKGLDMPTFKEIQRKYRGGISHPELQDNQLMLRAEGIPTKITVKIVEQHNFTEGISDVEGYKLVIKSDTELRFGYRSDEALREFENLSECISEVINNDCFEMQKAEQSFVLAKMKRGAPPGEDEITDEKLGLQASRKDSVMQFTFKNPRNLSQGIKKYFKLT</sequence>
<keyword evidence="1" id="KW-0812">Transmembrane</keyword>
<feature type="transmembrane region" description="Helical" evidence="1">
    <location>
        <begin position="6"/>
        <end position="28"/>
    </location>
</feature>
<dbReference type="PATRIC" id="fig|1705562.3.peg.4049"/>
<name>A0A0M9AJA6_9EURY</name>
<accession>A0A0M9AJA6</accession>
<proteinExistence type="predicted"/>
<evidence type="ECO:0000256" key="1">
    <source>
        <dbReference type="SAM" id="Phobius"/>
    </source>
</evidence>
<dbReference type="Proteomes" id="UP000037729">
    <property type="component" value="Unassembled WGS sequence"/>
</dbReference>